<dbReference type="EMBL" id="JAMQOL010000092">
    <property type="protein sequence ID" value="MCM4085043.1"/>
    <property type="molecule type" value="Genomic_DNA"/>
</dbReference>
<proteinExistence type="predicted"/>
<dbReference type="InterPro" id="IPR016024">
    <property type="entry name" value="ARM-type_fold"/>
</dbReference>
<evidence type="ECO:0000313" key="2">
    <source>
        <dbReference type="Proteomes" id="UP001523216"/>
    </source>
</evidence>
<dbReference type="SUPFAM" id="SSF48371">
    <property type="entry name" value="ARM repeat"/>
    <property type="match status" value="1"/>
</dbReference>
<comment type="caution">
    <text evidence="1">The sequence shown here is derived from an EMBL/GenBank/DDBJ whole genome shotgun (WGS) entry which is preliminary data.</text>
</comment>
<reference evidence="1 2" key="1">
    <citation type="submission" date="2022-06" db="EMBL/GenBank/DDBJ databases">
        <title>Actinoplanes abujensis sp. nov., isolated from Nigerian arid soil.</title>
        <authorList>
            <person name="Ding P."/>
        </authorList>
    </citation>
    <scope>NUCLEOTIDE SEQUENCE [LARGE SCALE GENOMIC DNA]</scope>
    <source>
        <strain evidence="2">TRM88002</strain>
    </source>
</reference>
<name>A0ABT0YG57_9ACTN</name>
<gene>
    <name evidence="1" type="ORF">LXN57_46705</name>
</gene>
<accession>A0ABT0YG57</accession>
<keyword evidence="2" id="KW-1185">Reference proteome</keyword>
<protein>
    <submittedName>
        <fullName evidence="1">HEAT repeat domain-containing protein</fullName>
    </submittedName>
</protein>
<dbReference type="Gene3D" id="1.25.10.10">
    <property type="entry name" value="Leucine-rich Repeat Variant"/>
    <property type="match status" value="1"/>
</dbReference>
<sequence length="147" mass="14857">MPVYLAALTADHLGVRIYAAQLLAYFPEDAAAVVPALLPLSGGEDPVVASAAAVAVGICARGTGDPAAAAAITARWEGATNLAERWATAIGLAQLLDDPAPAVLADVRAATEAPAPVPHFPFLDGDIAALATHTLDRLEPDPGFTAV</sequence>
<evidence type="ECO:0000313" key="1">
    <source>
        <dbReference type="EMBL" id="MCM4085043.1"/>
    </source>
</evidence>
<dbReference type="RefSeq" id="WP_251804776.1">
    <property type="nucleotide sequence ID" value="NZ_JAMQOL010000092.1"/>
</dbReference>
<dbReference type="Proteomes" id="UP001523216">
    <property type="component" value="Unassembled WGS sequence"/>
</dbReference>
<organism evidence="1 2">
    <name type="scientific">Paractinoplanes hotanensis</name>
    <dbReference type="NCBI Taxonomy" id="2906497"/>
    <lineage>
        <taxon>Bacteria</taxon>
        <taxon>Bacillati</taxon>
        <taxon>Actinomycetota</taxon>
        <taxon>Actinomycetes</taxon>
        <taxon>Micromonosporales</taxon>
        <taxon>Micromonosporaceae</taxon>
        <taxon>Paractinoplanes</taxon>
    </lineage>
</organism>
<dbReference type="InterPro" id="IPR011989">
    <property type="entry name" value="ARM-like"/>
</dbReference>